<feature type="binding site" evidence="11">
    <location>
        <position position="811"/>
    </location>
    <ligand>
        <name>Zn(2+)</name>
        <dbReference type="ChEBI" id="CHEBI:29105"/>
        <label>2</label>
    </ligand>
</feature>
<feature type="binding site" evidence="11">
    <location>
        <position position="74"/>
    </location>
    <ligand>
        <name>Zn(2+)</name>
        <dbReference type="ChEBI" id="CHEBI:29105"/>
        <label>1</label>
    </ligand>
</feature>
<dbReference type="Gene3D" id="4.10.860.120">
    <property type="entry name" value="RNA polymerase II, clamp domain"/>
    <property type="match status" value="1"/>
</dbReference>
<keyword evidence="5 11" id="KW-0548">Nucleotidyltransferase</keyword>
<name>A0A0P6W0G1_9HYPH</name>
<dbReference type="CDD" id="cd02655">
    <property type="entry name" value="RNAP_beta'_C"/>
    <property type="match status" value="1"/>
</dbReference>
<keyword evidence="16" id="KW-1185">Reference proteome</keyword>
<comment type="cofactor">
    <cofactor evidence="11">
        <name>Mg(2+)</name>
        <dbReference type="ChEBI" id="CHEBI:18420"/>
    </cofactor>
    <text evidence="11">Binds 1 Mg(2+) ion per subunit.</text>
</comment>
<evidence type="ECO:0000256" key="6">
    <source>
        <dbReference type="ARBA" id="ARBA00022723"/>
    </source>
</evidence>
<dbReference type="EMBL" id="LJYW01000001">
    <property type="protein sequence ID" value="KPL51488.1"/>
    <property type="molecule type" value="Genomic_DNA"/>
</dbReference>
<organism evidence="15 16">
    <name type="scientific">Prosthecodimorpha hirschii</name>
    <dbReference type="NCBI Taxonomy" id="665126"/>
    <lineage>
        <taxon>Bacteria</taxon>
        <taxon>Pseudomonadati</taxon>
        <taxon>Pseudomonadota</taxon>
        <taxon>Alphaproteobacteria</taxon>
        <taxon>Hyphomicrobiales</taxon>
        <taxon>Ancalomicrobiaceae</taxon>
        <taxon>Prosthecodimorpha</taxon>
    </lineage>
</organism>
<feature type="binding site" evidence="11">
    <location>
        <position position="465"/>
    </location>
    <ligand>
        <name>Mg(2+)</name>
        <dbReference type="ChEBI" id="CHEBI:18420"/>
    </ligand>
</feature>
<comment type="caution">
    <text evidence="15">The sequence shown here is derived from an EMBL/GenBank/DDBJ whole genome shotgun (WGS) entry which is preliminary data.</text>
</comment>
<keyword evidence="4 11" id="KW-0808">Transferase</keyword>
<feature type="binding site" evidence="11">
    <location>
        <position position="895"/>
    </location>
    <ligand>
        <name>Zn(2+)</name>
        <dbReference type="ChEBI" id="CHEBI:29105"/>
        <label>2</label>
    </ligand>
</feature>
<dbReference type="EC" id="2.7.7.6" evidence="11"/>
<feature type="binding site" evidence="11">
    <location>
        <position position="885"/>
    </location>
    <ligand>
        <name>Zn(2+)</name>
        <dbReference type="ChEBI" id="CHEBI:29105"/>
        <label>2</label>
    </ligand>
</feature>
<evidence type="ECO:0000256" key="9">
    <source>
        <dbReference type="ARBA" id="ARBA00023163"/>
    </source>
</evidence>
<evidence type="ECO:0000256" key="10">
    <source>
        <dbReference type="ARBA" id="ARBA00048552"/>
    </source>
</evidence>
<keyword evidence="9 11" id="KW-0804">Transcription</keyword>
<dbReference type="CDD" id="cd01609">
    <property type="entry name" value="RNAP_beta'_N"/>
    <property type="match status" value="1"/>
</dbReference>
<evidence type="ECO:0000256" key="3">
    <source>
        <dbReference type="ARBA" id="ARBA00022478"/>
    </source>
</evidence>
<proteinExistence type="inferred from homology"/>
<dbReference type="InterPro" id="IPR007083">
    <property type="entry name" value="RNA_pol_Rpb1_4"/>
</dbReference>
<evidence type="ECO:0000313" key="15">
    <source>
        <dbReference type="EMBL" id="KPL51488.1"/>
    </source>
</evidence>
<comment type="similarity">
    <text evidence="1">In the N-terminal section; belongs to the RNA polymerase beta chain family.</text>
</comment>
<evidence type="ECO:0000313" key="16">
    <source>
        <dbReference type="Proteomes" id="UP000048984"/>
    </source>
</evidence>
<gene>
    <name evidence="11" type="primary">rpoC</name>
    <name evidence="15" type="ORF">ABB55_03945</name>
</gene>
<evidence type="ECO:0000256" key="11">
    <source>
        <dbReference type="HAMAP-Rule" id="MF_01322"/>
    </source>
</evidence>
<dbReference type="InterPro" id="IPR044893">
    <property type="entry name" value="RNA_pol_Rpb1_clamp_domain"/>
</dbReference>
<accession>A0A0P6W0G1</accession>
<dbReference type="InterPro" id="IPR012754">
    <property type="entry name" value="DNA-dir_RpoC_beta_prime_bact"/>
</dbReference>
<dbReference type="NCBIfam" id="TIGR02386">
    <property type="entry name" value="rpoC_TIGR"/>
    <property type="match status" value="1"/>
</dbReference>
<sequence length="1399" mass="154797">MNQEVMNIFNPQATVAQTFDAIRISISSPEKILSWSYGEIKKPETINYRTFKPERDGLFCARIFGPIKDYECLCGKYKRMKYKGVICEKCGVEVTLSRVRRERMGHIELAAPVAHIWFLKSLPSRIGMLLDMTLKDLERILYFEHYVVTEPGLTPLKLHQLLSEEEFVKAQDEYGEDSFTAMIGAEAIRDLLASLDLPKLTETLRQEIAEATGELKPKKLAKRLKLIESFIDSGNKPEWMILTVVPVIPPDLRPLVPLDGGRFATSDLNDLYRRVINRNNRLKRLIELRAPDIIIRNEKRMLQEAVDALFDNGRRGRVITGANKRPLKSLADMLKGKQGRFRQNLLGKRVDYSGRSVIVVGPELKLHQCGLPKKMALELFKPFIYSRLDAKGLSSTVKQAKKLVEKERPEVWDILDEVIREHPVMLNRAPTLHRLGIQAFEPVLIEGKAIQLHPLVCTAFNADFDGDQMAVHVPLSLEAQLEARVLMMSTNNILHPANGLPIIVPSQDIVLGLYYLSIMAENEPGQGMAFSNLGELYHALEAKAITLHTKVRGRYFGVDKEGNRTSKIYETTPGRMLIGNLLPKHHAVPYDVCNQLMTKKTISGMIDAVYRACGQKETVIFCDRIMSLGFYHAFKAGISFGKDDMVIPDTKAKLVEDTQAAAKEFEQQYQDGLITQGEKYNKVVDAWAKCTDRVAEEMMKRISAVHKDDDGRQRPINSVYMMSHSGARGSPAQMKQLAGMRGLMAKPSGEIIETPIVSNFKEGLTVLEYFNSTHGARKGLADTALKTANSGYLTRRLVDVAQDCIITEQDCGTDQGIRVQAVLDAGQVIASLGMRILGRVTTEDLVDPNTGAVVIGKNQLIAEADVKRIEAAGIQSVRIRSVLTCDTKIGVCVQCYGRDLARGTPVNMGEAVGVIAAQSIGEPGTQLTMRTFHIGGTAQVVDSSFVESNFEGTIRIRNRNVVRDGDGKIIVMGRNLVVVVVDQDGSERATHRLIYGSRLFVDDGDKVKRGQRIAEWDPYTRPVISELDGVAGYEDLIDGQSIQESTDEATGITKRVVIDWRGSSRTADLKPAIVVKGQDGKILRLSRGGEARYMLAVEAILSVEPGAPIRAGDVIARIPLESAKTRDITGGLPRVAELFEARRPKDHAIIAEIDGTVRFGKDYKNKRRIIIEPSDASLEPREYLIPKGKHVHLQDGDIIEKGDFILDGNPAPHDILAIKGVEALAAYLVNEIQEVYRLQGVVINDKHIEVIVRQMLQKVEVTDAGESPELINGEQIDKIEFDAMNEKLVSEGLKPASAVPVLLGITKASLQTRSFISAASFQETTRVLTEAAVAGKADNLEGLKENVIVGRLIPAGTGSVMSKIRSIATHRDDLILEERKGQQPAGTGEQPAIALPAAE</sequence>
<dbReference type="Gene3D" id="1.10.1790.20">
    <property type="match status" value="1"/>
</dbReference>
<dbReference type="GO" id="GO:0008270">
    <property type="term" value="F:zinc ion binding"/>
    <property type="evidence" value="ECO:0007669"/>
    <property type="project" value="UniProtKB-UniRule"/>
</dbReference>
<dbReference type="PANTHER" id="PTHR19376:SF54">
    <property type="entry name" value="DNA-DIRECTED RNA POLYMERASE SUBUNIT BETA"/>
    <property type="match status" value="1"/>
</dbReference>
<keyword evidence="7 11" id="KW-0862">Zinc</keyword>
<protein>
    <recommendedName>
        <fullName evidence="11">DNA-directed RNA polymerase subunit beta'</fullName>
        <shortName evidence="11">RNAP subunit beta'</shortName>
        <ecNumber evidence="11">2.7.7.6</ecNumber>
    </recommendedName>
    <alternativeName>
        <fullName evidence="11">RNA polymerase subunit beta'</fullName>
    </alternativeName>
    <alternativeName>
        <fullName evidence="11">Transcriptase subunit beta'</fullName>
    </alternativeName>
</protein>
<dbReference type="FunFam" id="1.10.132.30:FF:000003">
    <property type="entry name" value="DNA-directed RNA polymerase subunit beta"/>
    <property type="match status" value="1"/>
</dbReference>
<dbReference type="GO" id="GO:0003899">
    <property type="term" value="F:DNA-directed RNA polymerase activity"/>
    <property type="evidence" value="ECO:0007669"/>
    <property type="project" value="UniProtKB-UniRule"/>
</dbReference>
<evidence type="ECO:0000256" key="1">
    <source>
        <dbReference type="ARBA" id="ARBA00007616"/>
    </source>
</evidence>
<dbReference type="Gene3D" id="1.10.132.30">
    <property type="match status" value="1"/>
</dbReference>
<dbReference type="SUPFAM" id="SSF64484">
    <property type="entry name" value="beta and beta-prime subunits of DNA dependent RNA-polymerase"/>
    <property type="match status" value="1"/>
</dbReference>
<dbReference type="InterPro" id="IPR038120">
    <property type="entry name" value="Rpb1_funnel_sf"/>
</dbReference>
<feature type="binding site" evidence="11">
    <location>
        <position position="892"/>
    </location>
    <ligand>
        <name>Zn(2+)</name>
        <dbReference type="ChEBI" id="CHEBI:29105"/>
        <label>2</label>
    </ligand>
</feature>
<evidence type="ECO:0000259" key="14">
    <source>
        <dbReference type="SMART" id="SM00663"/>
    </source>
</evidence>
<keyword evidence="8 11" id="KW-0460">Magnesium</keyword>
<keyword evidence="6 11" id="KW-0479">Metal-binding</keyword>
<feature type="binding site" evidence="11">
    <location>
        <position position="90"/>
    </location>
    <ligand>
        <name>Zn(2+)</name>
        <dbReference type="ChEBI" id="CHEBI:29105"/>
        <label>1</label>
    </ligand>
</feature>
<dbReference type="Pfam" id="PF05000">
    <property type="entry name" value="RNA_pol_Rpb1_4"/>
    <property type="match status" value="1"/>
</dbReference>
<feature type="binding site" evidence="11">
    <location>
        <position position="72"/>
    </location>
    <ligand>
        <name>Zn(2+)</name>
        <dbReference type="ChEBI" id="CHEBI:29105"/>
        <label>1</label>
    </ligand>
</feature>
<dbReference type="GO" id="GO:0006351">
    <property type="term" value="P:DNA-templated transcription"/>
    <property type="evidence" value="ECO:0007669"/>
    <property type="project" value="UniProtKB-UniRule"/>
</dbReference>
<evidence type="ECO:0000256" key="8">
    <source>
        <dbReference type="ARBA" id="ARBA00022842"/>
    </source>
</evidence>
<dbReference type="InterPro" id="IPR007081">
    <property type="entry name" value="RNA_pol_Rpb1_5"/>
</dbReference>
<evidence type="ECO:0000256" key="5">
    <source>
        <dbReference type="ARBA" id="ARBA00022695"/>
    </source>
</evidence>
<dbReference type="Gene3D" id="1.10.150.390">
    <property type="match status" value="1"/>
</dbReference>
<dbReference type="GO" id="GO:0000428">
    <property type="term" value="C:DNA-directed RNA polymerase complex"/>
    <property type="evidence" value="ECO:0007669"/>
    <property type="project" value="UniProtKB-KW"/>
</dbReference>
<dbReference type="Gene3D" id="1.10.40.90">
    <property type="match status" value="1"/>
</dbReference>
<dbReference type="InterPro" id="IPR000722">
    <property type="entry name" value="RNA_pol_asu"/>
</dbReference>
<dbReference type="InterPro" id="IPR006592">
    <property type="entry name" value="RNA_pol_N"/>
</dbReference>
<dbReference type="Gene3D" id="2.40.50.100">
    <property type="match status" value="3"/>
</dbReference>
<comment type="similarity">
    <text evidence="11 12">Belongs to the RNA polymerase beta' chain family.</text>
</comment>
<dbReference type="SMART" id="SM00663">
    <property type="entry name" value="RPOLA_N"/>
    <property type="match status" value="1"/>
</dbReference>
<dbReference type="Pfam" id="PF04998">
    <property type="entry name" value="RNA_pol_Rpb1_5"/>
    <property type="match status" value="1"/>
</dbReference>
<dbReference type="Pfam" id="PF04997">
    <property type="entry name" value="RNA_pol_Rpb1_1"/>
    <property type="match status" value="1"/>
</dbReference>
<comment type="catalytic activity">
    <reaction evidence="10 11 12">
        <text>RNA(n) + a ribonucleoside 5'-triphosphate = RNA(n+1) + diphosphate</text>
        <dbReference type="Rhea" id="RHEA:21248"/>
        <dbReference type="Rhea" id="RHEA-COMP:14527"/>
        <dbReference type="Rhea" id="RHEA-COMP:17342"/>
        <dbReference type="ChEBI" id="CHEBI:33019"/>
        <dbReference type="ChEBI" id="CHEBI:61557"/>
        <dbReference type="ChEBI" id="CHEBI:140395"/>
        <dbReference type="EC" id="2.7.7.6"/>
    </reaction>
</comment>
<dbReference type="Pfam" id="PF00623">
    <property type="entry name" value="RNA_pol_Rpb1_2"/>
    <property type="match status" value="1"/>
</dbReference>
<feature type="region of interest" description="Disordered" evidence="13">
    <location>
        <begin position="1379"/>
        <end position="1399"/>
    </location>
</feature>
<evidence type="ECO:0000256" key="13">
    <source>
        <dbReference type="SAM" id="MobiDB-lite"/>
    </source>
</evidence>
<comment type="function">
    <text evidence="11 12">DNA-dependent RNA polymerase catalyzes the transcription of DNA into RNA using the four ribonucleoside triphosphates as substrates.</text>
</comment>
<dbReference type="HAMAP" id="MF_01322">
    <property type="entry name" value="RNApol_bact_RpoC"/>
    <property type="match status" value="1"/>
</dbReference>
<dbReference type="Pfam" id="PF04983">
    <property type="entry name" value="RNA_pol_Rpb1_3"/>
    <property type="match status" value="1"/>
</dbReference>
<comment type="cofactor">
    <cofactor evidence="11">
        <name>Zn(2+)</name>
        <dbReference type="ChEBI" id="CHEBI:29105"/>
    </cofactor>
    <text evidence="11">Binds 2 Zn(2+) ions per subunit.</text>
</comment>
<dbReference type="InterPro" id="IPR007066">
    <property type="entry name" value="RNA_pol_Rpb1_3"/>
</dbReference>
<dbReference type="InterPro" id="IPR045867">
    <property type="entry name" value="DNA-dir_RpoC_beta_prime"/>
</dbReference>
<reference evidence="15 16" key="1">
    <citation type="submission" date="2015-09" db="EMBL/GenBank/DDBJ databases">
        <authorList>
            <person name="Jackson K.R."/>
            <person name="Lunt B.L."/>
            <person name="Fisher J.N.B."/>
            <person name="Gardner A.V."/>
            <person name="Bailey M.E."/>
            <person name="Deus L.M."/>
            <person name="Earl A.S."/>
            <person name="Gibby P.D."/>
            <person name="Hartmann K.A."/>
            <person name="Liu J.E."/>
            <person name="Manci A.M."/>
            <person name="Nielsen D.A."/>
            <person name="Solomon M.B."/>
            <person name="Breakwell D.P."/>
            <person name="Burnett S.H."/>
            <person name="Grose J.H."/>
        </authorList>
    </citation>
    <scope>NUCLEOTIDE SEQUENCE [LARGE SCALE GENOMIC DNA]</scope>
    <source>
        <strain evidence="15 16">16</strain>
    </source>
</reference>
<dbReference type="InterPro" id="IPR042102">
    <property type="entry name" value="RNA_pol_Rpb1_3_sf"/>
</dbReference>
<feature type="binding site" evidence="11">
    <location>
        <position position="463"/>
    </location>
    <ligand>
        <name>Mg(2+)</name>
        <dbReference type="ChEBI" id="CHEBI:18420"/>
    </ligand>
</feature>
<comment type="subunit">
    <text evidence="11">The RNAP catalytic core consists of 2 alpha, 1 beta, 1 beta' and 1 omega subunit. When a sigma factor is associated with the core the holoenzyme is formed, which can initiate transcription.</text>
</comment>
<dbReference type="Proteomes" id="UP000048984">
    <property type="component" value="Unassembled WGS sequence"/>
</dbReference>
<feature type="binding site" evidence="11">
    <location>
        <position position="87"/>
    </location>
    <ligand>
        <name>Zn(2+)</name>
        <dbReference type="ChEBI" id="CHEBI:29105"/>
        <label>1</label>
    </ligand>
</feature>
<dbReference type="Gene3D" id="2.40.40.20">
    <property type="match status" value="1"/>
</dbReference>
<dbReference type="Gene3D" id="1.10.274.100">
    <property type="entry name" value="RNA polymerase Rpb1, domain 3"/>
    <property type="match status" value="2"/>
</dbReference>
<dbReference type="GO" id="GO:0000287">
    <property type="term" value="F:magnesium ion binding"/>
    <property type="evidence" value="ECO:0007669"/>
    <property type="project" value="UniProtKB-UniRule"/>
</dbReference>
<feature type="binding site" evidence="11">
    <location>
        <position position="467"/>
    </location>
    <ligand>
        <name>Mg(2+)</name>
        <dbReference type="ChEBI" id="CHEBI:18420"/>
    </ligand>
</feature>
<dbReference type="RefSeq" id="WP_054357650.1">
    <property type="nucleotide sequence ID" value="NZ_LJYW01000001.1"/>
</dbReference>
<feature type="domain" description="RNA polymerase N-terminal" evidence="14">
    <location>
        <begin position="238"/>
        <end position="517"/>
    </location>
</feature>
<evidence type="ECO:0000256" key="7">
    <source>
        <dbReference type="ARBA" id="ARBA00022833"/>
    </source>
</evidence>
<dbReference type="GO" id="GO:0003677">
    <property type="term" value="F:DNA binding"/>
    <property type="evidence" value="ECO:0007669"/>
    <property type="project" value="UniProtKB-UniRule"/>
</dbReference>
<dbReference type="PANTHER" id="PTHR19376">
    <property type="entry name" value="DNA-DIRECTED RNA POLYMERASE"/>
    <property type="match status" value="1"/>
</dbReference>
<evidence type="ECO:0000256" key="12">
    <source>
        <dbReference type="RuleBase" id="RU004279"/>
    </source>
</evidence>
<dbReference type="STRING" id="665126.ABB55_03945"/>
<keyword evidence="3 11" id="KW-0240">DNA-directed RNA polymerase</keyword>
<evidence type="ECO:0000256" key="4">
    <source>
        <dbReference type="ARBA" id="ARBA00022679"/>
    </source>
</evidence>
<comment type="similarity">
    <text evidence="2">In the C-terminal section; belongs to the RNA polymerase beta' chain family.</text>
</comment>
<reference evidence="15 16" key="2">
    <citation type="submission" date="2015-10" db="EMBL/GenBank/DDBJ databases">
        <title>Draft Genome Sequence of Prosthecomicrobium hirschii ATCC 27832.</title>
        <authorList>
            <person name="Daniel J."/>
            <person name="Givan S.A."/>
            <person name="Brun Y.V."/>
            <person name="Brown P.J."/>
        </authorList>
    </citation>
    <scope>NUCLEOTIDE SEQUENCE [LARGE SCALE GENOMIC DNA]</scope>
    <source>
        <strain evidence="15 16">16</strain>
    </source>
</reference>
<dbReference type="InterPro" id="IPR007080">
    <property type="entry name" value="RNA_pol_Rpb1_1"/>
</dbReference>
<evidence type="ECO:0000256" key="2">
    <source>
        <dbReference type="ARBA" id="ARBA00009839"/>
    </source>
</evidence>